<keyword evidence="3" id="KW-1185">Reference proteome</keyword>
<dbReference type="Proteomes" id="UP000014227">
    <property type="component" value="Chromosome I"/>
</dbReference>
<feature type="region of interest" description="Disordered" evidence="1">
    <location>
        <begin position="1"/>
        <end position="28"/>
    </location>
</feature>
<dbReference type="HOGENOM" id="CLU_1105612_0_0_0"/>
<evidence type="ECO:0000256" key="1">
    <source>
        <dbReference type="SAM" id="MobiDB-lite"/>
    </source>
</evidence>
<feature type="compositionally biased region" description="Basic and acidic residues" evidence="1">
    <location>
        <begin position="1"/>
        <end position="10"/>
    </location>
</feature>
<reference evidence="3" key="1">
    <citation type="submission" date="2013-03" db="EMBL/GenBank/DDBJ databases">
        <title>Genome sequence of Chthonomonas calidirosea, the first sequenced genome from the Armatimonadetes phylum (formally candidate division OP10).</title>
        <authorList>
            <person name="Lee K.C.Y."/>
            <person name="Morgan X.C."/>
            <person name="Dunfield P.F."/>
            <person name="Tamas I."/>
            <person name="Houghton K.M."/>
            <person name="Vyssotski M."/>
            <person name="Ryan J.L.J."/>
            <person name="Lagutin K."/>
            <person name="McDonald I.R."/>
            <person name="Stott M.B."/>
        </authorList>
    </citation>
    <scope>NUCLEOTIDE SEQUENCE [LARGE SCALE GENOMIC DNA]</scope>
    <source>
        <strain evidence="3">DSM 23976 / ICMP 18418 / T49</strain>
    </source>
</reference>
<dbReference type="EMBL" id="HF951689">
    <property type="protein sequence ID" value="CCW36178.1"/>
    <property type="molecule type" value="Genomic_DNA"/>
</dbReference>
<protein>
    <submittedName>
        <fullName evidence="2">Uncharacterized protein</fullName>
    </submittedName>
</protein>
<dbReference type="AlphaFoldDB" id="S0EXG9"/>
<accession>S0EXG9</accession>
<name>S0EXG9_CHTCT</name>
<organism evidence="2 3">
    <name type="scientific">Chthonomonas calidirosea (strain DSM 23976 / ICMP 18418 / T49)</name>
    <dbReference type="NCBI Taxonomy" id="1303518"/>
    <lineage>
        <taxon>Bacteria</taxon>
        <taxon>Bacillati</taxon>
        <taxon>Armatimonadota</taxon>
        <taxon>Chthonomonadia</taxon>
        <taxon>Chthonomonadales</taxon>
        <taxon>Chthonomonadaceae</taxon>
        <taxon>Chthonomonas</taxon>
    </lineage>
</organism>
<evidence type="ECO:0000313" key="2">
    <source>
        <dbReference type="EMBL" id="CCW36178.1"/>
    </source>
</evidence>
<evidence type="ECO:0000313" key="3">
    <source>
        <dbReference type="Proteomes" id="UP000014227"/>
    </source>
</evidence>
<dbReference type="PATRIC" id="fig|1303518.3.peg.2468"/>
<sequence>MSEADKTDARKRSKRPVSSSVRPMPSPPEQEIELLYLRWHAEIESGQTRTLEEWLRETPEYLHEELWNLIEIESLSHAAEQEEIAIPPELEARFEQHIQETIERYFPTRERADASPQHIQQPSEISDTALQEQPLTLTRLQKLLKTKRSLHQWAQTLHMPVPFFNRLLRAHLHPDSVPEFVYQKLAEAAELSIEQVRVAFAQSRPFLSPNAAFRAEAAPQLPDQQDFWEALFSESTLSEEDRKFWEAMRPR</sequence>
<dbReference type="InParanoid" id="S0EXG9"/>
<dbReference type="STRING" id="454171.CP488_01719"/>
<dbReference type="KEGG" id="ccz:CCALI_02374"/>
<proteinExistence type="predicted"/>
<gene>
    <name evidence="2" type="ORF">CCALI_02374</name>
</gene>